<proteinExistence type="predicted"/>
<feature type="region of interest" description="Disordered" evidence="1">
    <location>
        <begin position="1"/>
        <end position="22"/>
    </location>
</feature>
<dbReference type="VEuPathDB" id="FungiDB:RhiirA1_413821"/>
<dbReference type="EMBL" id="LLXL01000100">
    <property type="protein sequence ID" value="PKK78050.1"/>
    <property type="molecule type" value="Genomic_DNA"/>
</dbReference>
<evidence type="ECO:0000313" key="3">
    <source>
        <dbReference type="Proteomes" id="UP000233469"/>
    </source>
</evidence>
<accession>A0A2N1NVW8</accession>
<evidence type="ECO:0000256" key="1">
    <source>
        <dbReference type="SAM" id="MobiDB-lite"/>
    </source>
</evidence>
<comment type="caution">
    <text evidence="2">The sequence shown here is derived from an EMBL/GenBank/DDBJ whole genome shotgun (WGS) entry which is preliminary data.</text>
</comment>
<feature type="compositionally biased region" description="Polar residues" evidence="1">
    <location>
        <begin position="1"/>
        <end position="11"/>
    </location>
</feature>
<dbReference type="AlphaFoldDB" id="A0A2N1NVW8"/>
<reference evidence="2 3" key="2">
    <citation type="submission" date="2017-10" db="EMBL/GenBank/DDBJ databases">
        <title>Extensive intraspecific genome diversity in a model arbuscular mycorrhizal fungus.</title>
        <authorList>
            <person name="Chen E.C.H."/>
            <person name="Morin E."/>
            <person name="Baudet D."/>
            <person name="Noel J."/>
            <person name="Ndikumana S."/>
            <person name="Charron P."/>
            <person name="St-Onge C."/>
            <person name="Giorgi J."/>
            <person name="Grigoriev I.V."/>
            <person name="Roux C."/>
            <person name="Martin F.M."/>
            <person name="Corradi N."/>
        </authorList>
    </citation>
    <scope>NUCLEOTIDE SEQUENCE [LARGE SCALE GENOMIC DNA]</scope>
    <source>
        <strain evidence="2 3">C2</strain>
    </source>
</reference>
<evidence type="ECO:0000313" key="2">
    <source>
        <dbReference type="EMBL" id="PKK78050.1"/>
    </source>
</evidence>
<feature type="compositionally biased region" description="Polar residues" evidence="1">
    <location>
        <begin position="59"/>
        <end position="74"/>
    </location>
</feature>
<feature type="compositionally biased region" description="Basic and acidic residues" evidence="1">
    <location>
        <begin position="38"/>
        <end position="58"/>
    </location>
</feature>
<organism evidence="2 3">
    <name type="scientific">Rhizophagus irregularis</name>
    <dbReference type="NCBI Taxonomy" id="588596"/>
    <lineage>
        <taxon>Eukaryota</taxon>
        <taxon>Fungi</taxon>
        <taxon>Fungi incertae sedis</taxon>
        <taxon>Mucoromycota</taxon>
        <taxon>Glomeromycotina</taxon>
        <taxon>Glomeromycetes</taxon>
        <taxon>Glomerales</taxon>
        <taxon>Glomeraceae</taxon>
        <taxon>Rhizophagus</taxon>
    </lineage>
</organism>
<reference evidence="2 3" key="1">
    <citation type="submission" date="2016-04" db="EMBL/GenBank/DDBJ databases">
        <title>Genome analyses suggest a sexual origin of heterokaryosis in a supposedly ancient asexual fungus.</title>
        <authorList>
            <person name="Ropars J."/>
            <person name="Sedzielewska K."/>
            <person name="Noel J."/>
            <person name="Charron P."/>
            <person name="Farinelli L."/>
            <person name="Marton T."/>
            <person name="Kruger M."/>
            <person name="Pelin A."/>
            <person name="Brachmann A."/>
            <person name="Corradi N."/>
        </authorList>
    </citation>
    <scope>NUCLEOTIDE SEQUENCE [LARGE SCALE GENOMIC DNA]</scope>
    <source>
        <strain evidence="2 3">C2</strain>
    </source>
</reference>
<name>A0A2N1NVW8_9GLOM</name>
<dbReference type="Proteomes" id="UP000233469">
    <property type="component" value="Unassembled WGS sequence"/>
</dbReference>
<feature type="region of interest" description="Disordered" evidence="1">
    <location>
        <begin position="38"/>
        <end position="95"/>
    </location>
</feature>
<protein>
    <submittedName>
        <fullName evidence="2">Uncharacterized protein</fullName>
    </submittedName>
</protein>
<sequence length="95" mass="10643">MQSSGRNSGAESKNRAILISRTPESANLMARVSKLEQEKVNDEIRQRKQEKKLRDQLSSREVSSTPLSDNNMSKISVGPPCQNSHRKKGAEISYN</sequence>
<dbReference type="VEuPathDB" id="FungiDB:RhiirFUN_016768"/>
<gene>
    <name evidence="2" type="ORF">RhiirC2_730692</name>
</gene>